<dbReference type="RefSeq" id="WP_133683190.1">
    <property type="nucleotide sequence ID" value="NZ_SNZP01000015.1"/>
</dbReference>
<dbReference type="InterPro" id="IPR002634">
    <property type="entry name" value="BolA"/>
</dbReference>
<dbReference type="Proteomes" id="UP000295611">
    <property type="component" value="Unassembled WGS sequence"/>
</dbReference>
<evidence type="ECO:0000256" key="1">
    <source>
        <dbReference type="RuleBase" id="RU003860"/>
    </source>
</evidence>
<dbReference type="Gene3D" id="3.30.300.90">
    <property type="entry name" value="BolA-like"/>
    <property type="match status" value="1"/>
</dbReference>
<dbReference type="OrthoDB" id="5296536at2"/>
<name>A0A4R7AYI5_9NEIS</name>
<reference evidence="2 3" key="1">
    <citation type="submission" date="2019-03" db="EMBL/GenBank/DDBJ databases">
        <title>Genomic Encyclopedia of Type Strains, Phase III (KMG-III): the genomes of soil and plant-associated and newly described type strains.</title>
        <authorList>
            <person name="Whitman W."/>
        </authorList>
    </citation>
    <scope>NUCLEOTIDE SEQUENCE [LARGE SCALE GENOMIC DNA]</scope>
    <source>
        <strain evidence="2 3">CECT 8976</strain>
    </source>
</reference>
<dbReference type="AlphaFoldDB" id="A0A4R7AYI5"/>
<protein>
    <submittedName>
        <fullName evidence="2">BolA protein</fullName>
    </submittedName>
</protein>
<keyword evidence="3" id="KW-1185">Reference proteome</keyword>
<organism evidence="2 3">
    <name type="scientific">Paludibacterium purpuratum</name>
    <dbReference type="NCBI Taxonomy" id="1144873"/>
    <lineage>
        <taxon>Bacteria</taxon>
        <taxon>Pseudomonadati</taxon>
        <taxon>Pseudomonadota</taxon>
        <taxon>Betaproteobacteria</taxon>
        <taxon>Neisseriales</taxon>
        <taxon>Chromobacteriaceae</taxon>
        <taxon>Paludibacterium</taxon>
    </lineage>
</organism>
<comment type="similarity">
    <text evidence="1">Belongs to the BolA/IbaG family.</text>
</comment>
<dbReference type="Pfam" id="PF01722">
    <property type="entry name" value="BolA"/>
    <property type="match status" value="1"/>
</dbReference>
<dbReference type="PANTHER" id="PTHR46230:SF7">
    <property type="entry name" value="BOLA-LIKE PROTEIN 1"/>
    <property type="match status" value="1"/>
</dbReference>
<dbReference type="SUPFAM" id="SSF82657">
    <property type="entry name" value="BolA-like"/>
    <property type="match status" value="1"/>
</dbReference>
<comment type="caution">
    <text evidence="2">The sequence shown here is derived from an EMBL/GenBank/DDBJ whole genome shotgun (WGS) entry which is preliminary data.</text>
</comment>
<dbReference type="PANTHER" id="PTHR46230">
    <property type="match status" value="1"/>
</dbReference>
<sequence length="88" mass="9459">MSDTVALMEQRLATLSPLHLQISDDSALHAGHAGARAGGGHYRLSITCKQFGGLSRLARHRLVYQALGDLMQNRIHALAIDALAPDES</sequence>
<dbReference type="PIRSF" id="PIRSF003113">
    <property type="entry name" value="BolA"/>
    <property type="match status" value="1"/>
</dbReference>
<accession>A0A4R7AYI5</accession>
<dbReference type="GO" id="GO:0016226">
    <property type="term" value="P:iron-sulfur cluster assembly"/>
    <property type="evidence" value="ECO:0007669"/>
    <property type="project" value="TreeGrafter"/>
</dbReference>
<dbReference type="EMBL" id="SNZP01000015">
    <property type="protein sequence ID" value="TDR72982.1"/>
    <property type="molecule type" value="Genomic_DNA"/>
</dbReference>
<evidence type="ECO:0000313" key="2">
    <source>
        <dbReference type="EMBL" id="TDR72982.1"/>
    </source>
</evidence>
<evidence type="ECO:0000313" key="3">
    <source>
        <dbReference type="Proteomes" id="UP000295611"/>
    </source>
</evidence>
<gene>
    <name evidence="2" type="ORF">DFP86_11513</name>
</gene>
<dbReference type="InterPro" id="IPR036065">
    <property type="entry name" value="BolA-like_sf"/>
</dbReference>
<proteinExistence type="inferred from homology"/>